<evidence type="ECO:0000259" key="1">
    <source>
        <dbReference type="Pfam" id="PF00910"/>
    </source>
</evidence>
<organism evidence="2 3">
    <name type="scientific">Candidatus Nitrosocosmicus oleophilus</name>
    <dbReference type="NCBI Taxonomy" id="1353260"/>
    <lineage>
        <taxon>Archaea</taxon>
        <taxon>Nitrososphaerota</taxon>
        <taxon>Nitrososphaeria</taxon>
        <taxon>Nitrososphaerales</taxon>
        <taxon>Nitrososphaeraceae</taxon>
        <taxon>Candidatus Nitrosocosmicus</taxon>
    </lineage>
</organism>
<protein>
    <recommendedName>
        <fullName evidence="1">Helicase superfamily 3 single-stranded DNA/RNA virus domain-containing protein</fullName>
    </recommendedName>
</protein>
<evidence type="ECO:0000313" key="3">
    <source>
        <dbReference type="Proteomes" id="UP000058925"/>
    </source>
</evidence>
<dbReference type="Proteomes" id="UP000058925">
    <property type="component" value="Chromosome"/>
</dbReference>
<dbReference type="AlphaFoldDB" id="A0A654LT98"/>
<feature type="domain" description="Helicase superfamily 3 single-stranded DNA/RNA virus" evidence="1">
    <location>
        <begin position="240"/>
        <end position="331"/>
    </location>
</feature>
<accession>A0A654LT98</accession>
<dbReference type="EMBL" id="CP012850">
    <property type="protein sequence ID" value="ALI34598.1"/>
    <property type="molecule type" value="Genomic_DNA"/>
</dbReference>
<dbReference type="Pfam" id="PF00910">
    <property type="entry name" value="RNA_helicase"/>
    <property type="match status" value="1"/>
</dbReference>
<dbReference type="SUPFAM" id="SSF52540">
    <property type="entry name" value="P-loop containing nucleoside triphosphate hydrolases"/>
    <property type="match status" value="1"/>
</dbReference>
<proteinExistence type="predicted"/>
<dbReference type="InterPro" id="IPR000605">
    <property type="entry name" value="Helicase_SF3_ssDNA/RNA_vir"/>
</dbReference>
<dbReference type="KEGG" id="taa:NMY3_00384"/>
<name>A0A654LT98_9ARCH</name>
<evidence type="ECO:0000313" key="2">
    <source>
        <dbReference type="EMBL" id="ALI34598.1"/>
    </source>
</evidence>
<keyword evidence="3" id="KW-1185">Reference proteome</keyword>
<dbReference type="InterPro" id="IPR027417">
    <property type="entry name" value="P-loop_NTPase"/>
</dbReference>
<reference evidence="3" key="1">
    <citation type="submission" date="2015-10" db="EMBL/GenBank/DDBJ databases">
        <title>Niche specialization of a soil ammonia-oxidizing archaeon, Candidatus Nitrosocosmicus oleophilus.</title>
        <authorList>
            <person name="Jung M.-Y."/>
            <person name="Rhee S.-K."/>
        </authorList>
    </citation>
    <scope>NUCLEOTIDE SEQUENCE [LARGE SCALE GENOMIC DNA]</scope>
    <source>
        <strain evidence="3">MY3</strain>
    </source>
</reference>
<sequence length="892" mass="103381">MSYDLSKLGQENFERLAQALVQRFISPSAKIYGRGRDGGRDAVYIGKSTYDKQYPTNLEPWDGHWIFQAKFHNTDLRGHQDARSELLSEIEPELDTIVNVNKLQCDNYVIITNVSLTSVPESGTRDKLEKRFEELKPKYKVKNIGIWSASEIDGFLINNPELTRSFESLRSPFDIAKDLFHLNYNLEVSCISLSIPNLGTKEILQSLSNALNVQKEINEEPMPYVFTDELSKIVNRKVLFLYGRSGIGKSRTILELTKSLLNQGKTIYLINPFSTQNKINNRKSLLSIVSNIHSDDILIWDNFPNDLVHRNINDARKALDLLISKECNVIMSLNPFYPESYSDLVKEIPEIDTYKIRFDKKDLKKLIHSYGSEVSQFRQVYASDIQHKIEEISDILWKKDPSPMLILEYYRELTNVLQNYPSSFDSIIIAQRLEGSKEYYNRQFKFLKSNRKYDNLVHFLYTLKVCYELGISRGLDQLEILQSKIFKTSPPPEPLDSLNNWLYLSGQYYSLHDIARDSINFNPDNNLKLTYYIKNNPNLITENDNTLYLGGIFIGRNIQYLYSGPSNPLLPTNFDILTNKANAIKSKQSDLIKWLNENKIGMGDPRLTRAMVESVNRDKDYFGLGLGTGLGQSFIAFDQTLKSDMWNNLTKLFEEYPEVAYGFGKEAGNVFKNIENEYRCSLWDKFIETCNRNGDFALGLGESISNILEFLDEKDLTKIRILISNNMEFISIFPISLMQRILLTETSYFKDPLVSLLAKDNKIAKTFSDIFHITYEGLSPELQMKIFKEIENCKLLSYIRLNDLHCSFCKQFISPEEYHEHMTISHPKIIAEIKRTEGQYEKCKFCDATLKNEINETLRHFGENHYDVMPSHMKTIYEKWKMAGFPELDSER</sequence>
<gene>
    <name evidence="2" type="ORF">NMY3_00384</name>
</gene>